<dbReference type="EMBL" id="VWPX01007972">
    <property type="protein sequence ID" value="NWI13128.1"/>
    <property type="molecule type" value="Genomic_DNA"/>
</dbReference>
<dbReference type="AlphaFoldDB" id="A0A7K4KBY4"/>
<reference evidence="2 3" key="1">
    <citation type="submission" date="2019-09" db="EMBL/GenBank/DDBJ databases">
        <title>Bird 10,000 Genomes (B10K) Project - Family phase.</title>
        <authorList>
            <person name="Zhang G."/>
        </authorList>
    </citation>
    <scope>NUCLEOTIDE SEQUENCE [LARGE SCALE GENOMIC DNA]</scope>
    <source>
        <strain evidence="2">B10K-MSB-42743</strain>
        <tissue evidence="2">Heart</tissue>
    </source>
</reference>
<keyword evidence="3" id="KW-1185">Reference proteome</keyword>
<dbReference type="OrthoDB" id="39591at2759"/>
<evidence type="ECO:0000259" key="1">
    <source>
        <dbReference type="Pfam" id="PF23565"/>
    </source>
</evidence>
<dbReference type="PANTHER" id="PTHR20959">
    <property type="entry name" value="TRANSPORT AND GOLGI ORGANIZATION PROTEIN 6 FAMILY MEMBER"/>
    <property type="match status" value="1"/>
</dbReference>
<gene>
    <name evidence="2" type="primary">Tango6_0</name>
    <name evidence="2" type="ORF">CRYSOU_R04916</name>
</gene>
<comment type="caution">
    <text evidence="2">The sequence shown here is derived from an EMBL/GenBank/DDBJ whole genome shotgun (WGS) entry which is preliminary data.</text>
</comment>
<name>A0A7K4KBY4_9AVES</name>
<evidence type="ECO:0000313" key="3">
    <source>
        <dbReference type="Proteomes" id="UP000545332"/>
    </source>
</evidence>
<dbReference type="InterPro" id="IPR057407">
    <property type="entry name" value="HEAT_TANGO6"/>
</dbReference>
<dbReference type="Pfam" id="PF23565">
    <property type="entry name" value="ARM_TANGO6"/>
    <property type="match status" value="1"/>
</dbReference>
<feature type="domain" description="TANGO6 HEAT repeat" evidence="1">
    <location>
        <begin position="16"/>
        <end position="136"/>
    </location>
</feature>
<feature type="non-terminal residue" evidence="2">
    <location>
        <position position="1"/>
    </location>
</feature>
<sequence>PVWLRRLCGQLLSERLLRPRGVHAVVRGILEGTGGDRCCFSAGASGAEAAAVDWKKCDVVAKILAACPQQCLSVEDYYSLVCPQILDLLHIQDKATARQFQRVATTTLLTMARGHPQLAERYLLQPMLAPLRRCSDA</sequence>
<feature type="non-terminal residue" evidence="2">
    <location>
        <position position="137"/>
    </location>
</feature>
<organism evidence="2 3">
    <name type="scientific">Crypturellus soui</name>
    <dbReference type="NCBI Taxonomy" id="458187"/>
    <lineage>
        <taxon>Eukaryota</taxon>
        <taxon>Metazoa</taxon>
        <taxon>Chordata</taxon>
        <taxon>Craniata</taxon>
        <taxon>Vertebrata</taxon>
        <taxon>Euteleostomi</taxon>
        <taxon>Archelosauria</taxon>
        <taxon>Archosauria</taxon>
        <taxon>Dinosauria</taxon>
        <taxon>Saurischia</taxon>
        <taxon>Theropoda</taxon>
        <taxon>Coelurosauria</taxon>
        <taxon>Aves</taxon>
        <taxon>Palaeognathae</taxon>
        <taxon>Tinamiformes</taxon>
        <taxon>Tinamidae</taxon>
        <taxon>Crypturellus</taxon>
    </lineage>
</organism>
<protein>
    <submittedName>
        <fullName evidence="2">TNG6 protein</fullName>
    </submittedName>
</protein>
<dbReference type="InterPro" id="IPR039600">
    <property type="entry name" value="TANGO6/Rtp1"/>
</dbReference>
<dbReference type="Proteomes" id="UP000545332">
    <property type="component" value="Unassembled WGS sequence"/>
</dbReference>
<dbReference type="PANTHER" id="PTHR20959:SF1">
    <property type="entry name" value="TRANSPORT AND GOLGI ORGANIZATION PROTEIN 6 HOMOLOG"/>
    <property type="match status" value="1"/>
</dbReference>
<evidence type="ECO:0000313" key="2">
    <source>
        <dbReference type="EMBL" id="NWI13128.1"/>
    </source>
</evidence>
<proteinExistence type="predicted"/>
<dbReference type="GO" id="GO:0009306">
    <property type="term" value="P:protein secretion"/>
    <property type="evidence" value="ECO:0007669"/>
    <property type="project" value="TreeGrafter"/>
</dbReference>
<accession>A0A7K4KBY4</accession>